<feature type="region of interest" description="Disordered" evidence="2">
    <location>
        <begin position="286"/>
        <end position="315"/>
    </location>
</feature>
<feature type="coiled-coil region" evidence="1">
    <location>
        <begin position="352"/>
        <end position="445"/>
    </location>
</feature>
<evidence type="ECO:0000256" key="1">
    <source>
        <dbReference type="SAM" id="Coils"/>
    </source>
</evidence>
<protein>
    <submittedName>
        <fullName evidence="4">Uncharacterized protein</fullName>
    </submittedName>
</protein>
<feature type="region of interest" description="Disordered" evidence="2">
    <location>
        <begin position="1"/>
        <end position="73"/>
    </location>
</feature>
<reference evidence="4 5" key="1">
    <citation type="journal article" date="2019" name="Sci. Rep.">
        <title>Comparative genomics of chytrid fungi reveal insights into the obligate biotrophic and pathogenic lifestyle of Synchytrium endobioticum.</title>
        <authorList>
            <person name="van de Vossenberg B.T.L.H."/>
            <person name="Warris S."/>
            <person name="Nguyen H.D.T."/>
            <person name="van Gent-Pelzer M.P.E."/>
            <person name="Joly D.L."/>
            <person name="van de Geest H.C."/>
            <person name="Bonants P.J.M."/>
            <person name="Smith D.S."/>
            <person name="Levesque C.A."/>
            <person name="van der Lee T.A.J."/>
        </authorList>
    </citation>
    <scope>NUCLEOTIDE SEQUENCE [LARGE SCALE GENOMIC DNA]</scope>
    <source>
        <strain evidence="4 5">MB42</strain>
    </source>
</reference>
<organism evidence="4 5">
    <name type="scientific">Synchytrium endobioticum</name>
    <dbReference type="NCBI Taxonomy" id="286115"/>
    <lineage>
        <taxon>Eukaryota</taxon>
        <taxon>Fungi</taxon>
        <taxon>Fungi incertae sedis</taxon>
        <taxon>Chytridiomycota</taxon>
        <taxon>Chytridiomycota incertae sedis</taxon>
        <taxon>Chytridiomycetes</taxon>
        <taxon>Synchytriales</taxon>
        <taxon>Synchytriaceae</taxon>
        <taxon>Synchytrium</taxon>
    </lineage>
</organism>
<comment type="caution">
    <text evidence="4">The sequence shown here is derived from an EMBL/GenBank/DDBJ whole genome shotgun (WGS) entry which is preliminary data.</text>
</comment>
<dbReference type="AlphaFoldDB" id="A0A507CWV2"/>
<evidence type="ECO:0000256" key="3">
    <source>
        <dbReference type="SAM" id="Phobius"/>
    </source>
</evidence>
<dbReference type="Proteomes" id="UP000317494">
    <property type="component" value="Unassembled WGS sequence"/>
</dbReference>
<proteinExistence type="predicted"/>
<evidence type="ECO:0000313" key="4">
    <source>
        <dbReference type="EMBL" id="TPX43340.1"/>
    </source>
</evidence>
<keyword evidence="3" id="KW-0812">Transmembrane</keyword>
<feature type="transmembrane region" description="Helical" evidence="3">
    <location>
        <begin position="489"/>
        <end position="509"/>
    </location>
</feature>
<evidence type="ECO:0000313" key="5">
    <source>
        <dbReference type="Proteomes" id="UP000317494"/>
    </source>
</evidence>
<accession>A0A507CWV2</accession>
<feature type="compositionally biased region" description="Polar residues" evidence="2">
    <location>
        <begin position="18"/>
        <end position="28"/>
    </location>
</feature>
<feature type="compositionally biased region" description="Polar residues" evidence="2">
    <location>
        <begin position="41"/>
        <end position="58"/>
    </location>
</feature>
<keyword evidence="3" id="KW-0472">Membrane</keyword>
<name>A0A507CWV2_9FUNG</name>
<dbReference type="EMBL" id="QEAN01000202">
    <property type="protein sequence ID" value="TPX43340.1"/>
    <property type="molecule type" value="Genomic_DNA"/>
</dbReference>
<sequence>MEATQPTMDLEDEEVPSLITSPMSSSDQDAALKKTPPPSPSTADSLSNTSRSQHQRSPVTEIGLSKTRREMTPQHLLKHFTRVSTPEEYVSPSNIISGASLKVLSSSANPNSNASTRVDDPFNPIGVSPPSFSSPTSHIPIMKSRRQSSSNHSTSMRVAVSGTSAHSQIQHPSALLLLNKGTEENEHDDTLAKGIGGMVSPAVDDDDILASAQPRTSIPQPTDHPVPGHQSMLAEGNSGGYYPSQSRPLFDFSTIVADDGGEGIYDNHEDGNTNLLDDVAVRTIGENRSSTSSSSKSLQLYSKIPSPPKNQASEQEALDSLRKKLGSVLTKRLPTPHKSSGINTQDVADEIYLEVREALKDLKQVIRDIKRKQEMAMIETETVKDGLYDLVSARKQLEEVQTSMDDVQEAIKLAEMEFASHRKTLEDRRKEDDELELKVQEMDKETLRLAQIIDDRRKEQQELQSQIPPPLVIRVVRELGEIGSRLTSFLGLLVLFLCAEIMFVYILMLSRSEELESRLGYKSGQVRKDTDSHGVWVVPLVKSILDGAATLFFSESVVVEIFMPDSDRFGAPSNWLCLAFTKSVYIYKF</sequence>
<gene>
    <name evidence="4" type="ORF">SeMB42_g04749</name>
</gene>
<keyword evidence="1" id="KW-0175">Coiled coil</keyword>
<keyword evidence="3" id="KW-1133">Transmembrane helix</keyword>
<dbReference type="VEuPathDB" id="FungiDB:SeMB42_g04749"/>
<evidence type="ECO:0000256" key="2">
    <source>
        <dbReference type="SAM" id="MobiDB-lite"/>
    </source>
</evidence>
<keyword evidence="5" id="KW-1185">Reference proteome</keyword>